<comment type="subcellular location">
    <subcellularLocation>
        <location evidence="1">Membrane</location>
    </subcellularLocation>
</comment>
<dbReference type="Proteomes" id="UP001162001">
    <property type="component" value="Segment"/>
</dbReference>
<dbReference type="SUPFAM" id="SSF54236">
    <property type="entry name" value="Ubiquitin-like"/>
    <property type="match status" value="1"/>
</dbReference>
<evidence type="ECO:0000256" key="3">
    <source>
        <dbReference type="ARBA" id="ARBA00023288"/>
    </source>
</evidence>
<dbReference type="InterPro" id="IPR029071">
    <property type="entry name" value="Ubiquitin-like_domsf"/>
</dbReference>
<keyword evidence="5" id="KW-1185">Reference proteome</keyword>
<keyword evidence="2" id="KW-0472">Membrane</keyword>
<dbReference type="Gene3D" id="3.10.20.90">
    <property type="entry name" value="Phosphatidylinositol 3-kinase Catalytic Subunit, Chain A, domain 1"/>
    <property type="match status" value="1"/>
</dbReference>
<protein>
    <submittedName>
        <fullName evidence="4">Autophagy protein atg8 ubiquitin-like protein</fullName>
    </submittedName>
</protein>
<organism evidence="4 5">
    <name type="scientific">Fadolivirus FV1/VV64</name>
    <dbReference type="NCBI Taxonomy" id="3070911"/>
    <lineage>
        <taxon>Viruses</taxon>
        <taxon>Varidnaviria</taxon>
        <taxon>Bamfordvirae</taxon>
        <taxon>Nucleocytoviricota</taxon>
        <taxon>Megaviricetes</taxon>
        <taxon>Imitervirales</taxon>
        <taxon>Mimiviridae</taxon>
        <taxon>Klosneuvirinae</taxon>
        <taxon>Fadolivirus</taxon>
        <taxon>Fadolivirus algeromassiliense</taxon>
    </lineage>
</organism>
<name>A0A7D3QV81_9VIRU</name>
<accession>A0A7D3QV81</accession>
<dbReference type="PANTHER" id="PTHR10969">
    <property type="entry name" value="MICROTUBULE-ASSOCIATED PROTEINS 1A/1B LIGHT CHAIN 3-RELATED"/>
    <property type="match status" value="1"/>
</dbReference>
<dbReference type="InterPro" id="IPR004241">
    <property type="entry name" value="Atg8-like"/>
</dbReference>
<dbReference type="EMBL" id="MT418680">
    <property type="protein sequence ID" value="QKF93706.1"/>
    <property type="molecule type" value="Genomic_DNA"/>
</dbReference>
<dbReference type="GO" id="GO:0016020">
    <property type="term" value="C:membrane"/>
    <property type="evidence" value="ECO:0007669"/>
    <property type="project" value="UniProtKB-SubCell"/>
</dbReference>
<proteinExistence type="predicted"/>
<evidence type="ECO:0000313" key="5">
    <source>
        <dbReference type="Proteomes" id="UP001162001"/>
    </source>
</evidence>
<evidence type="ECO:0000256" key="1">
    <source>
        <dbReference type="ARBA" id="ARBA00004370"/>
    </source>
</evidence>
<reference evidence="4 5" key="1">
    <citation type="submission" date="2020-04" db="EMBL/GenBank/DDBJ databases">
        <title>Advantages and limits of metagenomic assembly and binning of a giant virus.</title>
        <authorList>
            <person name="Schulz F."/>
            <person name="Andreani J."/>
            <person name="Francis R."/>
            <person name="Boudjemaa H."/>
            <person name="Bou Khalil J.Y."/>
            <person name="Lee J."/>
            <person name="La Scola B."/>
            <person name="Woyke T."/>
        </authorList>
    </citation>
    <scope>NUCLEOTIDE SEQUENCE [LARGE SCALE GENOMIC DNA]</scope>
    <source>
        <strain evidence="4 5">FV1/VV64</strain>
    </source>
</reference>
<keyword evidence="3" id="KW-0449">Lipoprotein</keyword>
<sequence length="132" mass="15504">MWKYFVKGSPVSTKSGFEFKMTHTFEKRKAESTRLRETYPLQYPIILERADRTDLPEIDKKKYLLPGELTVGQFLHYIRKQIKLDATQALFIFIDNSIIPPASATIGDIYNKYMDQDGYLYILYSKQETYGI</sequence>
<evidence type="ECO:0000313" key="4">
    <source>
        <dbReference type="EMBL" id="QKF93706.1"/>
    </source>
</evidence>
<dbReference type="Pfam" id="PF02991">
    <property type="entry name" value="ATG8"/>
    <property type="match status" value="1"/>
</dbReference>
<evidence type="ECO:0000256" key="2">
    <source>
        <dbReference type="ARBA" id="ARBA00023136"/>
    </source>
</evidence>
<gene>
    <name evidence="4" type="ORF">Fadolivirus_1_248</name>
</gene>